<comment type="caution">
    <text evidence="1">The sequence shown here is derived from an EMBL/GenBank/DDBJ whole genome shotgun (WGS) entry which is preliminary data.</text>
</comment>
<dbReference type="EMBL" id="PEZF01000183">
    <property type="protein sequence ID" value="PIS16192.1"/>
    <property type="molecule type" value="Genomic_DNA"/>
</dbReference>
<reference evidence="2" key="1">
    <citation type="submission" date="2017-09" db="EMBL/GenBank/DDBJ databases">
        <title>Depth-based differentiation of microbial function through sediment-hosted aquifers and enrichment of novel symbionts in the deep terrestrial subsurface.</title>
        <authorList>
            <person name="Probst A.J."/>
            <person name="Ladd B."/>
            <person name="Jarett J.K."/>
            <person name="Geller-Mcgrath D.E."/>
            <person name="Sieber C.M.K."/>
            <person name="Emerson J.B."/>
            <person name="Anantharaman K."/>
            <person name="Thomas B.C."/>
            <person name="Malmstrom R."/>
            <person name="Stieglmeier M."/>
            <person name="Klingl A."/>
            <person name="Woyke T."/>
            <person name="Ryan C.M."/>
            <person name="Banfield J.F."/>
        </authorList>
    </citation>
    <scope>NUCLEOTIDE SEQUENCE [LARGE SCALE GENOMIC DNA]</scope>
</reference>
<organism evidence="1 2">
    <name type="scientific">Candidatus Portnoybacteria bacterium CG09_land_8_20_14_0_10_44_13</name>
    <dbReference type="NCBI Taxonomy" id="1974811"/>
    <lineage>
        <taxon>Bacteria</taxon>
        <taxon>Candidatus Portnoyibacteriota</taxon>
    </lineage>
</organism>
<proteinExistence type="predicted"/>
<dbReference type="AlphaFoldDB" id="A0A2H0WU50"/>
<gene>
    <name evidence="1" type="ORF">COT61_05265</name>
</gene>
<name>A0A2H0WU50_9BACT</name>
<evidence type="ECO:0000313" key="1">
    <source>
        <dbReference type="EMBL" id="PIS16192.1"/>
    </source>
</evidence>
<dbReference type="Proteomes" id="UP000229080">
    <property type="component" value="Unassembled WGS sequence"/>
</dbReference>
<protein>
    <submittedName>
        <fullName evidence="1">Uncharacterized protein</fullName>
    </submittedName>
</protein>
<evidence type="ECO:0000313" key="2">
    <source>
        <dbReference type="Proteomes" id="UP000229080"/>
    </source>
</evidence>
<sequence>MPAFLKCKVSPGVFNHERSISIVTSDGQEVLGFFPAQTIDEEKQLLKVEILETRDNQCLIRVPGFPSAAYGFIGITSGIWVLKDTLVL</sequence>
<accession>A0A2H0WU50</accession>